<dbReference type="AlphaFoldDB" id="A0A7M5WQM1"/>
<dbReference type="InterPro" id="IPR036775">
    <property type="entry name" value="DNA_pol_Y-fam_lit_finger_sf"/>
</dbReference>
<evidence type="ECO:0000256" key="10">
    <source>
        <dbReference type="ARBA" id="ARBA00023125"/>
    </source>
</evidence>
<protein>
    <recommendedName>
        <fullName evidence="3 13">DNA repair protein REV1</fullName>
        <ecNumber evidence="13">2.7.7.-</ecNumber>
    </recommendedName>
</protein>
<keyword evidence="9 14" id="KW-0460">Magnesium</keyword>
<keyword evidence="8 13" id="KW-0227">DNA damage</keyword>
<dbReference type="Gene3D" id="1.10.150.20">
    <property type="entry name" value="5' to 3' exonuclease, C-terminal subdomain"/>
    <property type="match status" value="1"/>
</dbReference>
<dbReference type="InterPro" id="IPR036420">
    <property type="entry name" value="BRCT_dom_sf"/>
</dbReference>
<feature type="compositionally biased region" description="Polar residues" evidence="15">
    <location>
        <begin position="851"/>
        <end position="861"/>
    </location>
</feature>
<evidence type="ECO:0000256" key="12">
    <source>
        <dbReference type="ARBA" id="ARBA00023242"/>
    </source>
</evidence>
<comment type="subcellular location">
    <subcellularLocation>
        <location evidence="1 13">Nucleus</location>
    </subcellularLocation>
</comment>
<evidence type="ECO:0000256" key="7">
    <source>
        <dbReference type="ARBA" id="ARBA00022723"/>
    </source>
</evidence>
<dbReference type="GO" id="GO:0042276">
    <property type="term" value="P:error-prone translesion synthesis"/>
    <property type="evidence" value="ECO:0007669"/>
    <property type="project" value="InterPro"/>
</dbReference>
<evidence type="ECO:0000259" key="16">
    <source>
        <dbReference type="PROSITE" id="PS50172"/>
    </source>
</evidence>
<dbReference type="GO" id="GO:0005634">
    <property type="term" value="C:nucleus"/>
    <property type="evidence" value="ECO:0007669"/>
    <property type="project" value="UniProtKB-SubCell"/>
</dbReference>
<evidence type="ECO:0000256" key="15">
    <source>
        <dbReference type="SAM" id="MobiDB-lite"/>
    </source>
</evidence>
<dbReference type="GO" id="GO:0070987">
    <property type="term" value="P:error-free translesion synthesis"/>
    <property type="evidence" value="ECO:0007669"/>
    <property type="project" value="TreeGrafter"/>
</dbReference>
<dbReference type="EC" id="2.7.7.-" evidence="13"/>
<dbReference type="SUPFAM" id="SSF100879">
    <property type="entry name" value="Lesion bypass DNA polymerase (Y-family), little finger domain"/>
    <property type="match status" value="1"/>
</dbReference>
<dbReference type="InterPro" id="IPR001357">
    <property type="entry name" value="BRCT_dom"/>
</dbReference>
<dbReference type="InterPro" id="IPR017961">
    <property type="entry name" value="DNA_pol_Y-fam_little_finger"/>
</dbReference>
<evidence type="ECO:0000256" key="1">
    <source>
        <dbReference type="ARBA" id="ARBA00004123"/>
    </source>
</evidence>
<feature type="binding site" evidence="14">
    <location>
        <position position="306"/>
    </location>
    <ligand>
        <name>Mg(2+)</name>
        <dbReference type="ChEBI" id="CHEBI:18420"/>
        <label>1</label>
    </ligand>
</feature>
<dbReference type="PROSITE" id="PS50173">
    <property type="entry name" value="UMUC"/>
    <property type="match status" value="1"/>
</dbReference>
<keyword evidence="19" id="KW-1185">Reference proteome</keyword>
<keyword evidence="5 13" id="KW-0808">Transferase</keyword>
<feature type="region of interest" description="Disordered" evidence="15">
    <location>
        <begin position="845"/>
        <end position="913"/>
    </location>
</feature>
<dbReference type="PROSITE" id="PS50172">
    <property type="entry name" value="BRCT"/>
    <property type="match status" value="1"/>
</dbReference>
<dbReference type="GO" id="GO:0046872">
    <property type="term" value="F:metal ion binding"/>
    <property type="evidence" value="ECO:0007669"/>
    <property type="project" value="UniProtKB-KW"/>
</dbReference>
<dbReference type="InterPro" id="IPR043502">
    <property type="entry name" value="DNA/RNA_pol_sf"/>
</dbReference>
<dbReference type="InterPro" id="IPR012112">
    <property type="entry name" value="REV1"/>
</dbReference>
<dbReference type="GO" id="GO:0006281">
    <property type="term" value="P:DNA repair"/>
    <property type="evidence" value="ECO:0007669"/>
    <property type="project" value="UniProtKB-KW"/>
</dbReference>
<dbReference type="Gene3D" id="3.40.50.10190">
    <property type="entry name" value="BRCT domain"/>
    <property type="match status" value="1"/>
</dbReference>
<evidence type="ECO:0000256" key="6">
    <source>
        <dbReference type="ARBA" id="ARBA00022695"/>
    </source>
</evidence>
<dbReference type="GO" id="GO:0003684">
    <property type="term" value="F:damaged DNA binding"/>
    <property type="evidence" value="ECO:0007669"/>
    <property type="project" value="UniProtKB-UniRule"/>
</dbReference>
<dbReference type="PANTHER" id="PTHR45990">
    <property type="entry name" value="DNA REPAIR PROTEIN REV1"/>
    <property type="match status" value="1"/>
</dbReference>
<dbReference type="PANTHER" id="PTHR45990:SF1">
    <property type="entry name" value="DNA REPAIR PROTEIN REV1"/>
    <property type="match status" value="1"/>
</dbReference>
<keyword evidence="12 13" id="KW-0539">Nucleus</keyword>
<evidence type="ECO:0000256" key="5">
    <source>
        <dbReference type="ARBA" id="ARBA00022679"/>
    </source>
</evidence>
<evidence type="ECO:0000313" key="18">
    <source>
        <dbReference type="EnsemblMetazoa" id="CLYHEMP002468.1"/>
    </source>
</evidence>
<dbReference type="Proteomes" id="UP000594262">
    <property type="component" value="Unplaced"/>
</dbReference>
<dbReference type="SUPFAM" id="SSF56672">
    <property type="entry name" value="DNA/RNA polymerases"/>
    <property type="match status" value="1"/>
</dbReference>
<dbReference type="GO" id="GO:0003887">
    <property type="term" value="F:DNA-directed DNA polymerase activity"/>
    <property type="evidence" value="ECO:0007669"/>
    <property type="project" value="InterPro"/>
</dbReference>
<evidence type="ECO:0000256" key="3">
    <source>
        <dbReference type="ARBA" id="ARBA00020399"/>
    </source>
</evidence>
<dbReference type="Pfam" id="PF00817">
    <property type="entry name" value="IMS"/>
    <property type="match status" value="1"/>
</dbReference>
<dbReference type="Pfam" id="PF16727">
    <property type="entry name" value="REV1_C"/>
    <property type="match status" value="1"/>
</dbReference>
<feature type="compositionally biased region" description="Polar residues" evidence="15">
    <location>
        <begin position="897"/>
        <end position="913"/>
    </location>
</feature>
<dbReference type="Gene3D" id="1.20.58.1280">
    <property type="entry name" value="DNA repair protein Rev1, C-terminal domain"/>
    <property type="match status" value="1"/>
</dbReference>
<evidence type="ECO:0000256" key="14">
    <source>
        <dbReference type="PIRSR" id="PIRSR036573-2"/>
    </source>
</evidence>
<evidence type="ECO:0000256" key="9">
    <source>
        <dbReference type="ARBA" id="ARBA00022842"/>
    </source>
</evidence>
<dbReference type="Gene3D" id="3.40.1170.60">
    <property type="match status" value="1"/>
</dbReference>
<dbReference type="Gene3D" id="6.10.250.1630">
    <property type="match status" value="2"/>
</dbReference>
<sequence length="1216" mass="136175">MGEHGGKYQHSFSKTYVTHVIATNLPDSKIKNLKRNDKVVRPNWIVDSLKAGRLLSIDKYLLYSVNKRDGNVLSFQSLKTKQPSLDSGFGSESLPAPSKHANDITTDNADIIDQDSNKTCHQQPILSKHDYSTKPKSTIKSPLKAGQDNFISEYYTHSRLHHLSMWKAELKKFTDSIQKKRVSSTKTVPSHFSRQTLIMHVDLDSFFVSVSLKLNSELRGKPVAVCHSTSQGPNTGSSSSFSEIASCNYEARQYGCRNGMMLNRAKSLCPNLICVPYQFEEYRDVSQKFYEVLASHTTFIEAVSCDEALMDISKLISGEDDNEVKELAEKIRSEVLESTGCTASCGIGNSVLIARLATRRAKPDGVHYVLDNDIPEFIACQKVIDLPGIGRAQGEKFTALNIQTCKELQMLSLTQLQKEFGPKQGDTLYKFCRGKDDRGLKLEHERKSVSAEINYGMRFKEYEEVDRFMKELSQEVSKRLKEVSKKGSQITLKVMIRKKDAMDPAKYMGHGICDHFSKGVSLPEPTSDPLVISKNCVSILKTQKIPASDLRGIGIQMTKLCDSSSASTSNTLMKFAQKVTAEQLHQRDRIVKASEKVPSQPPKTVKEKRLPSINTFIRRHDDDGSGNHQQQNLFQQLSPKKNPPLPNISVDQHASPPQPDIGNQPETKGADSTSFQDISMSQWDPDVLSELPEHIQQELKQQMKIHKTLTTSSVPSKINTSPSTSKTSKANTNSPSAKSRSNAKIYANQNHKNIFKKGRGRPKKIDKIFTDSNKYGTILDTMSATRLVKSTKGPQEVVEEIQTNTASQRPGFLSPERVDMDVLNELPEEIRNQIWNDLKKTSVNFKKPKSNHQPVASSLSTLPGRCSTTSTSTTIGNTKNVNQLPSSSTSKHGHSPAKQNSIQKDTFSSSSLNKDVSNHLSVEQASGLVKASSTGSSAASPIRINTGSATLIQRQVIPDIVSPSQLDASFLRALPEKMRAEILEESRNVKKKRPSDDIISIGKRTKTVASCDERLPDLEIAESADSNDKQKTCVEDMMLLSPSAMDQSVLEALPNTIRNEILNESKQRKISRDQFTIQSKQQTAKLISTDNRIAKENIFPINDDLERRAEKLIQVLPAFHGAKTYEEVKSLLREWTTECDDVPDTEDVEEVERYFHELLNSYNMETLFLLLKFTKRLFTSKPLKWHEAFNELHSKTQETIKLMYNGKLPVDPFNLD</sequence>
<comment type="cofactor">
    <cofactor evidence="14">
        <name>Mg(2+)</name>
        <dbReference type="ChEBI" id="CHEBI:18420"/>
    </cofactor>
    <text evidence="14">Binds 2 magnesium ions.</text>
</comment>
<dbReference type="InterPro" id="IPR001126">
    <property type="entry name" value="UmuC"/>
</dbReference>
<organism evidence="18 19">
    <name type="scientific">Clytia hemisphaerica</name>
    <dbReference type="NCBI Taxonomy" id="252671"/>
    <lineage>
        <taxon>Eukaryota</taxon>
        <taxon>Metazoa</taxon>
        <taxon>Cnidaria</taxon>
        <taxon>Hydrozoa</taxon>
        <taxon>Hydroidolina</taxon>
        <taxon>Leptothecata</taxon>
        <taxon>Obeliida</taxon>
        <taxon>Clytiidae</taxon>
        <taxon>Clytia</taxon>
    </lineage>
</organism>
<feature type="region of interest" description="Disordered" evidence="15">
    <location>
        <begin position="709"/>
        <end position="742"/>
    </location>
</feature>
<dbReference type="PIRSF" id="PIRSF036573">
    <property type="entry name" value="REV1"/>
    <property type="match status" value="1"/>
</dbReference>
<feature type="compositionally biased region" description="Polar residues" evidence="15">
    <location>
        <begin position="664"/>
        <end position="674"/>
    </location>
</feature>
<evidence type="ECO:0000313" key="19">
    <source>
        <dbReference type="Proteomes" id="UP000594262"/>
    </source>
</evidence>
<dbReference type="InterPro" id="IPR053848">
    <property type="entry name" value="IMS_HHH_1"/>
</dbReference>
<dbReference type="Gene3D" id="3.30.1490.100">
    <property type="entry name" value="DNA polymerase, Y-family, little finger domain"/>
    <property type="match status" value="1"/>
</dbReference>
<dbReference type="Pfam" id="PF21999">
    <property type="entry name" value="IMS_HHH_1"/>
    <property type="match status" value="1"/>
</dbReference>
<dbReference type="CDD" id="cd01701">
    <property type="entry name" value="PolY_Rev1"/>
    <property type="match status" value="1"/>
</dbReference>
<dbReference type="InterPro" id="IPR025527">
    <property type="entry name" value="HUWE1/Rev1_UBM"/>
</dbReference>
<accession>A0A7M5WQM1</accession>
<dbReference type="CDD" id="cd17719">
    <property type="entry name" value="BRCT_Rev1"/>
    <property type="match status" value="1"/>
</dbReference>
<evidence type="ECO:0000256" key="8">
    <source>
        <dbReference type="ARBA" id="ARBA00022763"/>
    </source>
</evidence>
<keyword evidence="7 14" id="KW-0479">Metal-binding</keyword>
<dbReference type="Pfam" id="PF14377">
    <property type="entry name" value="UBM"/>
    <property type="match status" value="4"/>
</dbReference>
<evidence type="ECO:0000256" key="4">
    <source>
        <dbReference type="ARBA" id="ARBA00022634"/>
    </source>
</evidence>
<feature type="region of interest" description="Disordered" evidence="15">
    <location>
        <begin position="637"/>
        <end position="674"/>
    </location>
</feature>
<dbReference type="Pfam" id="PF11799">
    <property type="entry name" value="IMS_C"/>
    <property type="match status" value="1"/>
</dbReference>
<feature type="binding site" evidence="14">
    <location>
        <position position="202"/>
    </location>
    <ligand>
        <name>Mg(2+)</name>
        <dbReference type="ChEBI" id="CHEBI:18420"/>
        <label>1</label>
    </ligand>
</feature>
<feature type="domain" description="BRCT" evidence="16">
    <location>
        <begin position="1"/>
        <end position="62"/>
    </location>
</feature>
<name>A0A7M5WQM1_9CNID</name>
<evidence type="ECO:0000256" key="11">
    <source>
        <dbReference type="ARBA" id="ARBA00023204"/>
    </source>
</evidence>
<dbReference type="InterPro" id="IPR038401">
    <property type="entry name" value="Rev1_C_sf"/>
</dbReference>
<dbReference type="GO" id="GO:0017125">
    <property type="term" value="F:deoxycytidyl transferase activity"/>
    <property type="evidence" value="ECO:0007669"/>
    <property type="project" value="TreeGrafter"/>
</dbReference>
<comment type="function">
    <text evidence="13">Deoxycytidyl transferase involved in DNA repair. Transfers a dCMP residue from dCTP to the 3'-end of a DNA primer in a template-dependent reaction. May assist in the first step in the bypass of abasic lesions by the insertion of a nucleotide opposite the lesion. Required for normal induction of mutations by physical and chemical agents.</text>
</comment>
<proteinExistence type="inferred from homology"/>
<keyword evidence="6 13" id="KW-0548">Nucleotidyltransferase</keyword>
<feature type="binding site" evidence="14">
    <location>
        <position position="307"/>
    </location>
    <ligand>
        <name>Mg(2+)</name>
        <dbReference type="ChEBI" id="CHEBI:18420"/>
        <label>1</label>
    </ligand>
</feature>
<feature type="region of interest" description="Disordered" evidence="15">
    <location>
        <begin position="589"/>
        <end position="612"/>
    </location>
</feature>
<keyword evidence="4 13" id="KW-0237">DNA synthesis</keyword>
<dbReference type="FunFam" id="3.30.1490.100:FF:000001">
    <property type="entry name" value="DNA repair protein REV1"/>
    <property type="match status" value="1"/>
</dbReference>
<feature type="compositionally biased region" description="Low complexity" evidence="15">
    <location>
        <begin position="715"/>
        <end position="736"/>
    </location>
</feature>
<dbReference type="InterPro" id="IPR031991">
    <property type="entry name" value="Rev1_C"/>
</dbReference>
<evidence type="ECO:0000256" key="2">
    <source>
        <dbReference type="ARBA" id="ARBA00010945"/>
    </source>
</evidence>
<evidence type="ECO:0000259" key="17">
    <source>
        <dbReference type="PROSITE" id="PS50173"/>
    </source>
</evidence>
<reference evidence="18" key="1">
    <citation type="submission" date="2021-01" db="UniProtKB">
        <authorList>
            <consortium name="EnsemblMetazoa"/>
        </authorList>
    </citation>
    <scope>IDENTIFICATION</scope>
</reference>
<dbReference type="Gene3D" id="3.30.70.270">
    <property type="match status" value="1"/>
</dbReference>
<dbReference type="OrthoDB" id="427711at2759"/>
<dbReference type="Gene3D" id="6.10.250.1490">
    <property type="match status" value="1"/>
</dbReference>
<evidence type="ECO:0000256" key="13">
    <source>
        <dbReference type="PIRNR" id="PIRNR036573"/>
    </source>
</evidence>
<feature type="compositionally biased region" description="Polar residues" evidence="15">
    <location>
        <begin position="875"/>
        <end position="890"/>
    </location>
</feature>
<dbReference type="SUPFAM" id="SSF52113">
    <property type="entry name" value="BRCT domain"/>
    <property type="match status" value="1"/>
</dbReference>
<dbReference type="EnsemblMetazoa" id="CLYHEMT002468.1">
    <property type="protein sequence ID" value="CLYHEMP002468.1"/>
    <property type="gene ID" value="CLYHEMG002468"/>
</dbReference>
<dbReference type="InterPro" id="IPR043128">
    <property type="entry name" value="Rev_trsase/Diguanyl_cyclase"/>
</dbReference>
<keyword evidence="11 13" id="KW-0234">DNA repair</keyword>
<comment type="similarity">
    <text evidence="2 13">Belongs to the DNA polymerase type-Y family.</text>
</comment>
<feature type="domain" description="UmuC" evidence="17">
    <location>
        <begin position="198"/>
        <end position="390"/>
    </location>
</feature>
<keyword evidence="10 13" id="KW-0238">DNA-binding</keyword>